<dbReference type="SUPFAM" id="SSF51261">
    <property type="entry name" value="Duplicated hybrid motif"/>
    <property type="match status" value="1"/>
</dbReference>
<dbReference type="EMBL" id="FQVI01000003">
    <property type="protein sequence ID" value="SHE64448.1"/>
    <property type="molecule type" value="Genomic_DNA"/>
</dbReference>
<evidence type="ECO:0000256" key="12">
    <source>
        <dbReference type="SAM" id="Phobius"/>
    </source>
</evidence>
<dbReference type="Pfam" id="PF02378">
    <property type="entry name" value="PTS_EIIC"/>
    <property type="match status" value="1"/>
</dbReference>
<feature type="transmembrane region" description="Helical" evidence="12">
    <location>
        <begin position="147"/>
        <end position="168"/>
    </location>
</feature>
<dbReference type="InterPro" id="IPR003352">
    <property type="entry name" value="PTS_EIIC"/>
</dbReference>
<feature type="domain" description="PTS EIIB type-1" evidence="14">
    <location>
        <begin position="4"/>
        <end position="87"/>
    </location>
</feature>
<evidence type="ECO:0000313" key="17">
    <source>
        <dbReference type="Proteomes" id="UP000184245"/>
    </source>
</evidence>
<evidence type="ECO:0000256" key="9">
    <source>
        <dbReference type="ARBA" id="ARBA00022989"/>
    </source>
</evidence>
<keyword evidence="17" id="KW-1185">Reference proteome</keyword>
<evidence type="ECO:0000256" key="4">
    <source>
        <dbReference type="ARBA" id="ARBA00022597"/>
    </source>
</evidence>
<keyword evidence="2" id="KW-0813">Transport</keyword>
<evidence type="ECO:0000256" key="6">
    <source>
        <dbReference type="ARBA" id="ARBA00022683"/>
    </source>
</evidence>
<dbReference type="CDD" id="cd00212">
    <property type="entry name" value="PTS_IIB_glc"/>
    <property type="match status" value="1"/>
</dbReference>
<dbReference type="Proteomes" id="UP000184245">
    <property type="component" value="Unassembled WGS sequence"/>
</dbReference>
<reference evidence="16 17" key="1">
    <citation type="submission" date="2016-11" db="EMBL/GenBank/DDBJ databases">
        <authorList>
            <person name="Jaros S."/>
            <person name="Januszkiewicz K."/>
            <person name="Wedrychowicz H."/>
        </authorList>
    </citation>
    <scope>NUCLEOTIDE SEQUENCE [LARGE SCALE GENOMIC DNA]</scope>
    <source>
        <strain evidence="16 17">DSM 17459</strain>
    </source>
</reference>
<dbReference type="Pfam" id="PF00358">
    <property type="entry name" value="PTS_EIIA_1"/>
    <property type="match status" value="1"/>
</dbReference>
<evidence type="ECO:0000256" key="2">
    <source>
        <dbReference type="ARBA" id="ARBA00022448"/>
    </source>
</evidence>
<evidence type="ECO:0000259" key="15">
    <source>
        <dbReference type="PROSITE" id="PS51103"/>
    </source>
</evidence>
<evidence type="ECO:0000256" key="10">
    <source>
        <dbReference type="ARBA" id="ARBA00023136"/>
    </source>
</evidence>
<dbReference type="PROSITE" id="PS00371">
    <property type="entry name" value="PTS_EIIA_TYPE_1_HIS"/>
    <property type="match status" value="1"/>
</dbReference>
<dbReference type="SUPFAM" id="SSF55604">
    <property type="entry name" value="Glucose permease domain IIB"/>
    <property type="match status" value="1"/>
</dbReference>
<evidence type="ECO:0000313" key="16">
    <source>
        <dbReference type="EMBL" id="SHE64448.1"/>
    </source>
</evidence>
<dbReference type="GO" id="GO:0015771">
    <property type="term" value="P:trehalose transport"/>
    <property type="evidence" value="ECO:0007669"/>
    <property type="project" value="TreeGrafter"/>
</dbReference>
<dbReference type="InterPro" id="IPR001127">
    <property type="entry name" value="PTS_EIIA_1_perm"/>
</dbReference>
<feature type="active site" description="Phosphocysteine intermediate; for EIIB activity" evidence="11">
    <location>
        <position position="26"/>
    </location>
</feature>
<dbReference type="FunFam" id="2.70.70.10:FF:000001">
    <property type="entry name" value="PTS system glucose-specific IIA component"/>
    <property type="match status" value="1"/>
</dbReference>
<feature type="transmembrane region" description="Helical" evidence="12">
    <location>
        <begin position="434"/>
        <end position="453"/>
    </location>
</feature>
<evidence type="ECO:0000256" key="11">
    <source>
        <dbReference type="PROSITE-ProRule" id="PRU00421"/>
    </source>
</evidence>
<protein>
    <submittedName>
        <fullName evidence="16">PTS system, sucrose-specific IIC component</fullName>
    </submittedName>
</protein>
<feature type="transmembrane region" description="Helical" evidence="12">
    <location>
        <begin position="364"/>
        <end position="382"/>
    </location>
</feature>
<dbReference type="PROSITE" id="PS51103">
    <property type="entry name" value="PTS_EIIC_TYPE_1"/>
    <property type="match status" value="1"/>
</dbReference>
<feature type="transmembrane region" description="Helical" evidence="12">
    <location>
        <begin position="222"/>
        <end position="239"/>
    </location>
</feature>
<dbReference type="GO" id="GO:0090589">
    <property type="term" value="F:protein-phosphocysteine-trehalose phosphotransferase system transporter activity"/>
    <property type="evidence" value="ECO:0007669"/>
    <property type="project" value="TreeGrafter"/>
</dbReference>
<dbReference type="GO" id="GO:0009401">
    <property type="term" value="P:phosphoenolpyruvate-dependent sugar phosphotransferase system"/>
    <property type="evidence" value="ECO:0007669"/>
    <property type="project" value="UniProtKB-KW"/>
</dbReference>
<dbReference type="InterPro" id="IPR011055">
    <property type="entry name" value="Dup_hybrid_motif"/>
</dbReference>
<dbReference type="GO" id="GO:0008982">
    <property type="term" value="F:protein-N(PI)-phosphohistidine-sugar phosphotransferase activity"/>
    <property type="evidence" value="ECO:0007669"/>
    <property type="project" value="InterPro"/>
</dbReference>
<name>A0A1M4V6F8_9CLOT</name>
<keyword evidence="5" id="KW-0808">Transferase</keyword>
<keyword evidence="9 12" id="KW-1133">Transmembrane helix</keyword>
<keyword evidence="3" id="KW-1003">Cell membrane</keyword>
<keyword evidence="4" id="KW-0762">Sugar transport</keyword>
<evidence type="ECO:0000256" key="8">
    <source>
        <dbReference type="ARBA" id="ARBA00022777"/>
    </source>
</evidence>
<evidence type="ECO:0000256" key="3">
    <source>
        <dbReference type="ARBA" id="ARBA00022475"/>
    </source>
</evidence>
<dbReference type="PROSITE" id="PS51093">
    <property type="entry name" value="PTS_EIIA_TYPE_1"/>
    <property type="match status" value="1"/>
</dbReference>
<proteinExistence type="predicted"/>
<evidence type="ECO:0000256" key="5">
    <source>
        <dbReference type="ARBA" id="ARBA00022679"/>
    </source>
</evidence>
<dbReference type="STRING" id="1122155.SAMN02745158_01146"/>
<dbReference type="Pfam" id="PF00367">
    <property type="entry name" value="PTS_EIIB"/>
    <property type="match status" value="1"/>
</dbReference>
<dbReference type="PANTHER" id="PTHR30175">
    <property type="entry name" value="PHOSPHOTRANSFERASE SYSTEM TRANSPORT PROTEIN"/>
    <property type="match status" value="1"/>
</dbReference>
<organism evidence="16 17">
    <name type="scientific">Lactonifactor longoviformis DSM 17459</name>
    <dbReference type="NCBI Taxonomy" id="1122155"/>
    <lineage>
        <taxon>Bacteria</taxon>
        <taxon>Bacillati</taxon>
        <taxon>Bacillota</taxon>
        <taxon>Clostridia</taxon>
        <taxon>Eubacteriales</taxon>
        <taxon>Clostridiaceae</taxon>
        <taxon>Lactonifactor</taxon>
    </lineage>
</organism>
<accession>A0A1M4V6F8</accession>
<evidence type="ECO:0000259" key="14">
    <source>
        <dbReference type="PROSITE" id="PS51098"/>
    </source>
</evidence>
<dbReference type="InterPro" id="IPR036878">
    <property type="entry name" value="Glu_permease_IIB"/>
</dbReference>
<keyword evidence="8" id="KW-0418">Kinase</keyword>
<comment type="subcellular location">
    <subcellularLocation>
        <location evidence="1">Cell membrane</location>
        <topology evidence="1">Multi-pass membrane protein</topology>
    </subcellularLocation>
</comment>
<evidence type="ECO:0000256" key="1">
    <source>
        <dbReference type="ARBA" id="ARBA00004651"/>
    </source>
</evidence>
<dbReference type="InterPro" id="IPR018113">
    <property type="entry name" value="PTrfase_EIIB_Cys"/>
</dbReference>
<feature type="transmembrane region" description="Helical" evidence="12">
    <location>
        <begin position="109"/>
        <end position="127"/>
    </location>
</feature>
<feature type="transmembrane region" description="Helical" evidence="12">
    <location>
        <begin position="254"/>
        <end position="277"/>
    </location>
</feature>
<dbReference type="InterPro" id="IPR013013">
    <property type="entry name" value="PTS_EIIC_1"/>
</dbReference>
<dbReference type="RefSeq" id="WP_072849760.1">
    <property type="nucleotide sequence ID" value="NZ_FQVI01000003.1"/>
</dbReference>
<keyword evidence="7 12" id="KW-0812">Transmembrane</keyword>
<dbReference type="GO" id="GO:0005886">
    <property type="term" value="C:plasma membrane"/>
    <property type="evidence" value="ECO:0007669"/>
    <property type="project" value="UniProtKB-SubCell"/>
</dbReference>
<evidence type="ECO:0000259" key="13">
    <source>
        <dbReference type="PROSITE" id="PS51093"/>
    </source>
</evidence>
<dbReference type="PROSITE" id="PS51098">
    <property type="entry name" value="PTS_EIIB_TYPE_1"/>
    <property type="match status" value="1"/>
</dbReference>
<dbReference type="PROSITE" id="PS01035">
    <property type="entry name" value="PTS_EIIB_TYPE_1_CYS"/>
    <property type="match status" value="1"/>
</dbReference>
<feature type="domain" description="PTS EIIC type-1" evidence="15">
    <location>
        <begin position="104"/>
        <end position="468"/>
    </location>
</feature>
<dbReference type="NCBIfam" id="TIGR00830">
    <property type="entry name" value="PTBA"/>
    <property type="match status" value="1"/>
</dbReference>
<keyword evidence="6" id="KW-0598">Phosphotransferase system</keyword>
<dbReference type="OrthoDB" id="92465at2"/>
<feature type="transmembrane region" description="Helical" evidence="12">
    <location>
        <begin position="411"/>
        <end position="428"/>
    </location>
</feature>
<dbReference type="GO" id="GO:0016301">
    <property type="term" value="F:kinase activity"/>
    <property type="evidence" value="ECO:0007669"/>
    <property type="project" value="UniProtKB-KW"/>
</dbReference>
<keyword evidence="10 12" id="KW-0472">Membrane</keyword>
<sequence length="606" mass="65638">MDYKKAARQICRKLGGRDNLEKVEHCSTRLRVTVKDPEKVDLRGLKNLREVSGVVHDGADLQIILGPGTVIRIFNHLYLTERDEMQRASGRRKSPGYWLKKGVKKMGDIFIPIIPALVAAGFLKGIVDLMGTLSQHGILNIGLDNSFYSFAGLIVNSVYAFLPILIAFSAARVFGGNPYLGAVVGMMMLNPDLQNAWSKVSDGGVTYQSVFCGLYEVPMTGYQGHVLPVIIAVWIMSALEKKLHKTVPPMLDLFITPLASLFISGYLTFAVVGPVFLKIEDILLLVVKGILTAPWGIGGFFMGGIFSATVITGVHHMYTVLELGQLATYGFNYLNPIASAANIAQGGAALAMAIRMKNRRVKGIAIPSALSAFMGITEPAIFGVNLRYGTPFLAAALGGAFGGWYAALRGLGASGTGITGIFAFPLYLEKPWDYLISLFIALTVSFALTWILGGREENLHVTSPVQGELIPLAEVSDATFGRGVLGPGVAIRPSKGKIAAPVDGTIEVTFDTGHAVILSGRNGAEILVHVGINTINLGGRYFSCRVKKGEKVRRGDLLIEFQKEFIEREGYDLTTPVILVNADNYDMTLTREPGRVKKLDEIMLIE</sequence>
<feature type="domain" description="PTS EIIA type-1" evidence="13">
    <location>
        <begin position="477"/>
        <end position="581"/>
    </location>
</feature>
<dbReference type="PANTHER" id="PTHR30175:SF7">
    <property type="entry name" value="NEGATIVE REGULATOR OF SACY ACTIVITY"/>
    <property type="match status" value="1"/>
</dbReference>
<dbReference type="Gene3D" id="2.70.70.10">
    <property type="entry name" value="Glucose Permease (Domain IIA)"/>
    <property type="match status" value="1"/>
</dbReference>
<dbReference type="InterPro" id="IPR050558">
    <property type="entry name" value="PTS_Sugar-Specific_Components"/>
</dbReference>
<dbReference type="InterPro" id="IPR001996">
    <property type="entry name" value="PTS_IIB_1"/>
</dbReference>
<gene>
    <name evidence="16" type="ORF">SAMN02745158_01146</name>
</gene>
<evidence type="ECO:0000256" key="7">
    <source>
        <dbReference type="ARBA" id="ARBA00022692"/>
    </source>
</evidence>
<dbReference type="AlphaFoldDB" id="A0A1M4V6F8"/>
<feature type="transmembrane region" description="Helical" evidence="12">
    <location>
        <begin position="289"/>
        <end position="313"/>
    </location>
</feature>
<dbReference type="Gene3D" id="3.30.1360.60">
    <property type="entry name" value="Glucose permease domain IIB"/>
    <property type="match status" value="1"/>
</dbReference>